<dbReference type="Gene3D" id="3.40.50.300">
    <property type="entry name" value="P-loop containing nucleotide triphosphate hydrolases"/>
    <property type="match status" value="1"/>
</dbReference>
<dbReference type="EMBL" id="JAOQKC010000003">
    <property type="protein sequence ID" value="MCU6695978.1"/>
    <property type="molecule type" value="Genomic_DNA"/>
</dbReference>
<proteinExistence type="predicted"/>
<dbReference type="Proteomes" id="UP001652461">
    <property type="component" value="Unassembled WGS sequence"/>
</dbReference>
<protein>
    <recommendedName>
        <fullName evidence="3">CO dehydrogenase maturation factor</fullName>
    </recommendedName>
</protein>
<name>A0ABT2RUI8_9FIRM</name>
<dbReference type="InterPro" id="IPR027417">
    <property type="entry name" value="P-loop_NTPase"/>
</dbReference>
<evidence type="ECO:0008006" key="3">
    <source>
        <dbReference type="Google" id="ProtNLM"/>
    </source>
</evidence>
<reference evidence="1 2" key="1">
    <citation type="journal article" date="2021" name="ISME Commun">
        <title>Automated analysis of genomic sequences facilitates high-throughput and comprehensive description of bacteria.</title>
        <authorList>
            <person name="Hitch T.C.A."/>
        </authorList>
    </citation>
    <scope>NUCLEOTIDE SEQUENCE [LARGE SCALE GENOMIC DNA]</scope>
    <source>
        <strain evidence="1 2">Sanger_04</strain>
    </source>
</reference>
<dbReference type="RefSeq" id="WP_158362054.1">
    <property type="nucleotide sequence ID" value="NZ_JAOQKC010000003.1"/>
</dbReference>
<keyword evidence="2" id="KW-1185">Reference proteome</keyword>
<organism evidence="1 2">
    <name type="scientific">Laedolimicola ammoniilytica</name>
    <dbReference type="NCBI Taxonomy" id="2981771"/>
    <lineage>
        <taxon>Bacteria</taxon>
        <taxon>Bacillati</taxon>
        <taxon>Bacillota</taxon>
        <taxon>Clostridia</taxon>
        <taxon>Lachnospirales</taxon>
        <taxon>Lachnospiraceae</taxon>
        <taxon>Laedolimicola</taxon>
    </lineage>
</organism>
<accession>A0ABT2RUI8</accession>
<evidence type="ECO:0000313" key="2">
    <source>
        <dbReference type="Proteomes" id="UP001652461"/>
    </source>
</evidence>
<gene>
    <name evidence="1" type="ORF">OCV63_03575</name>
</gene>
<comment type="caution">
    <text evidence="1">The sequence shown here is derived from an EMBL/GenBank/DDBJ whole genome shotgun (WGS) entry which is preliminary data.</text>
</comment>
<evidence type="ECO:0000313" key="1">
    <source>
        <dbReference type="EMBL" id="MCU6695978.1"/>
    </source>
</evidence>
<sequence length="102" mass="11521">MWKGWKLSDIPKGYYTEKNGIKLAVKIGELSGRLQKPVYYVLNKVDEESRKVLEQAIGDPERILAVLPVEPELTKAALLGQKLILENSELDQAAKKICRTQI</sequence>